<comment type="caution">
    <text evidence="2">The sequence shown here is derived from an EMBL/GenBank/DDBJ whole genome shotgun (WGS) entry which is preliminary data.</text>
</comment>
<evidence type="ECO:0000313" key="3">
    <source>
        <dbReference type="Proteomes" id="UP000030428"/>
    </source>
</evidence>
<evidence type="ECO:0000313" key="2">
    <source>
        <dbReference type="EMBL" id="TGO03374.1"/>
    </source>
</evidence>
<feature type="transmembrane region" description="Helical" evidence="1">
    <location>
        <begin position="164"/>
        <end position="184"/>
    </location>
</feature>
<dbReference type="EMBL" id="JSZA02000022">
    <property type="protein sequence ID" value="TGO03374.1"/>
    <property type="molecule type" value="Genomic_DNA"/>
</dbReference>
<dbReference type="Proteomes" id="UP000030428">
    <property type="component" value="Unassembled WGS sequence"/>
</dbReference>
<keyword evidence="1" id="KW-1133">Transmembrane helix</keyword>
<evidence type="ECO:0000256" key="1">
    <source>
        <dbReference type="SAM" id="Phobius"/>
    </source>
</evidence>
<keyword evidence="3" id="KW-1185">Reference proteome</keyword>
<organism evidence="2 3">
    <name type="scientific">Candidatus Thiomargarita nelsonii</name>
    <dbReference type="NCBI Taxonomy" id="1003181"/>
    <lineage>
        <taxon>Bacteria</taxon>
        <taxon>Pseudomonadati</taxon>
        <taxon>Pseudomonadota</taxon>
        <taxon>Gammaproteobacteria</taxon>
        <taxon>Thiotrichales</taxon>
        <taxon>Thiotrichaceae</taxon>
        <taxon>Thiomargarita</taxon>
    </lineage>
</organism>
<keyword evidence="1" id="KW-0812">Transmembrane</keyword>
<keyword evidence="1" id="KW-0472">Membrane</keyword>
<protein>
    <submittedName>
        <fullName evidence="2">Uncharacterized protein</fullName>
    </submittedName>
</protein>
<name>A0A4E0RTI5_9GAMM</name>
<proteinExistence type="predicted"/>
<gene>
    <name evidence="2" type="ORF">PN36_07760</name>
</gene>
<sequence length="552" mass="63672">MSRSIFLIAQTPRAGLRNHNFVVPPDLPISIKEVQERINTAIFQPEGKDYIANSQIVEQVADGRQGREILMLVGLDVEQLSDEQREGVRAKLKDDLSEFAILVTQTIDWKKTGGDFVERRELVEWGQDDVFLGLPQFVKTLVTTRNDAIEKSSSPKKPVFGKRVNGLLVIVAVLVVGVASVIQFCTNEERQDDKIPYDKYKRFLPEDCQVSDKNRKVLAEIRSLCDVSTEVYSFQELRETDCHDKLLNLSDEVTFLEFVTENNRRKLADLKLDSKSRRRLRKLHNALLTEPYDETVCLPFLTDEDAKLASELDKKLREIEDGSLTLKSCLERGCTKKEVEQKLQQQTLDSFLKKWQAVFDSKNHDSAKKELEKLDYGKLKQLESQDRLKMSSLVAFISDDETKKLIYRQLGFDKDYPFDKRKLKKVVAIRNALRKLDAALKGNKTEPETVYLPLFSDEDARIISTLQDRLKKVKFVESDNLLAGLRRISELAQDVEKWNTYGMRHQLEVANKWKLDENLTAQQIKAQLSQQLDKFSYSKNFRQQIIDAVRGF</sequence>
<reference evidence="2 3" key="1">
    <citation type="journal article" date="2016" name="Front. Microbiol.">
        <title>Single-Cell (Meta-)Genomics of a Dimorphic Candidatus Thiomargarita nelsonii Reveals Genomic Plasticity.</title>
        <authorList>
            <person name="Flood B.E."/>
            <person name="Fliss P."/>
            <person name="Jones D.S."/>
            <person name="Dick G.J."/>
            <person name="Jain S."/>
            <person name="Kaster A.K."/>
            <person name="Winkel M."/>
            <person name="Mussmann M."/>
            <person name="Bailey J."/>
        </authorList>
    </citation>
    <scope>NUCLEOTIDE SEQUENCE [LARGE SCALE GENOMIC DNA]</scope>
    <source>
        <strain evidence="2">Hydrate Ridge</strain>
    </source>
</reference>
<dbReference type="AlphaFoldDB" id="A0A4E0RTI5"/>
<accession>A0A4E0RTI5</accession>